<sequence>MIRSESMRVHAAIHTDRDGYTCVICDKRFDIGLKVNCWII</sequence>
<proteinExistence type="predicted"/>
<evidence type="ECO:0008006" key="3">
    <source>
        <dbReference type="Google" id="ProtNLM"/>
    </source>
</evidence>
<evidence type="ECO:0000313" key="1">
    <source>
        <dbReference type="EMBL" id="VVD00316.1"/>
    </source>
</evidence>
<organism evidence="1 2">
    <name type="scientific">Leptidea sinapis</name>
    <dbReference type="NCBI Taxonomy" id="189913"/>
    <lineage>
        <taxon>Eukaryota</taxon>
        <taxon>Metazoa</taxon>
        <taxon>Ecdysozoa</taxon>
        <taxon>Arthropoda</taxon>
        <taxon>Hexapoda</taxon>
        <taxon>Insecta</taxon>
        <taxon>Pterygota</taxon>
        <taxon>Neoptera</taxon>
        <taxon>Endopterygota</taxon>
        <taxon>Lepidoptera</taxon>
        <taxon>Glossata</taxon>
        <taxon>Ditrysia</taxon>
        <taxon>Papilionoidea</taxon>
        <taxon>Pieridae</taxon>
        <taxon>Dismorphiinae</taxon>
        <taxon>Leptidea</taxon>
    </lineage>
</organism>
<accession>A0A5E4QRW6</accession>
<dbReference type="AlphaFoldDB" id="A0A5E4QRW6"/>
<protein>
    <recommendedName>
        <fullName evidence="3">C2H2-type domain-containing protein</fullName>
    </recommendedName>
</protein>
<gene>
    <name evidence="1" type="ORF">LSINAPIS_LOCUS10985</name>
</gene>
<reference evidence="1 2" key="1">
    <citation type="submission" date="2017-07" db="EMBL/GenBank/DDBJ databases">
        <authorList>
            <person name="Talla V."/>
            <person name="Backstrom N."/>
        </authorList>
    </citation>
    <scope>NUCLEOTIDE SEQUENCE [LARGE SCALE GENOMIC DNA]</scope>
</reference>
<name>A0A5E4QRW6_9NEOP</name>
<evidence type="ECO:0000313" key="2">
    <source>
        <dbReference type="Proteomes" id="UP000324832"/>
    </source>
</evidence>
<dbReference type="EMBL" id="FZQP02004623">
    <property type="protein sequence ID" value="VVD00316.1"/>
    <property type="molecule type" value="Genomic_DNA"/>
</dbReference>
<keyword evidence="2" id="KW-1185">Reference proteome</keyword>
<dbReference type="Proteomes" id="UP000324832">
    <property type="component" value="Unassembled WGS sequence"/>
</dbReference>